<sequence length="179" mass="19985">MQSITTTYKAGATGQGRVMVKTWYGNKRVLWDDALNTEENHRAAVLSVLAGINADRGTRFNIVNSAPAPESVGGWVFLIDQVPEFMPLYMSITVRFMPATNKGAAYMKAFSWLFPRGVRVNYAPGVADGSDIQGHARYAAGIMLQMINEQCKENGIAGYRINEYIQGYNEDRIFSLRYL</sequence>
<organism evidence="1 2">
    <name type="scientific">Erwinia phage pEp_SNUABM_08</name>
    <dbReference type="NCBI Taxonomy" id="2593268"/>
    <lineage>
        <taxon>Viruses</taxon>
        <taxon>Duplodnaviria</taxon>
        <taxon>Heunggongvirae</taxon>
        <taxon>Uroviricota</taxon>
        <taxon>Caudoviricetes</taxon>
        <taxon>Casjensviridae</taxon>
        <taxon>Gwanakrovirus</taxon>
        <taxon>Gwanakrovirus SNUABM08</taxon>
    </lineage>
</organism>
<evidence type="ECO:0000313" key="1">
    <source>
        <dbReference type="EMBL" id="QEQ94817.1"/>
    </source>
</evidence>
<accession>A0A5J6DAJ3</accession>
<dbReference type="Proteomes" id="UP000325507">
    <property type="component" value="Segment"/>
</dbReference>
<proteinExistence type="predicted"/>
<gene>
    <name evidence="1" type="ORF">pEpSNUABM08_70</name>
</gene>
<protein>
    <submittedName>
        <fullName evidence="1">Uncharacterized protein</fullName>
    </submittedName>
</protein>
<dbReference type="EMBL" id="MN184886">
    <property type="protein sequence ID" value="QEQ94817.1"/>
    <property type="molecule type" value="Genomic_DNA"/>
</dbReference>
<keyword evidence="2" id="KW-1185">Reference proteome</keyword>
<reference evidence="1 2" key="1">
    <citation type="submission" date="2019-07" db="EMBL/GenBank/DDBJ databases">
        <title>Complete genome sequence of bacteriophage infecting Erwinia pyrifoliae.</title>
        <authorList>
            <person name="Kim S.G."/>
            <person name="Park S.C."/>
        </authorList>
    </citation>
    <scope>NUCLEOTIDE SEQUENCE [LARGE SCALE GENOMIC DNA]</scope>
</reference>
<evidence type="ECO:0000313" key="2">
    <source>
        <dbReference type="Proteomes" id="UP000325507"/>
    </source>
</evidence>
<name>A0A5J6DAJ3_9CAUD</name>